<keyword evidence="2" id="KW-1185">Reference proteome</keyword>
<proteinExistence type="predicted"/>
<dbReference type="EMBL" id="AYEV01000052">
    <property type="protein sequence ID" value="ESK53379.1"/>
    <property type="molecule type" value="Genomic_DNA"/>
</dbReference>
<protein>
    <submittedName>
        <fullName evidence="1">Uncharacterized protein</fullName>
    </submittedName>
</protein>
<dbReference type="eggNOG" id="COG4253">
    <property type="taxonomic scope" value="Bacteria"/>
</dbReference>
<dbReference type="OrthoDB" id="8686772at2"/>
<dbReference type="PATRIC" id="fig|1120928.5.peg.3447"/>
<sequence length="172" mass="20189">MKFIKAIQNIPSLAISFLIVFFNMREFSYRGLTSNEITLAQSVFGHLINYHAIKIFNIPYLPWQPINIFIAPNGHLFVHQQYFCLDYSKGSMDLQGIFIHELAHILQFQQGTHVILKGMFLQIGYYLSFKKYNPYKYTFIQGKAFRNYNIEQQGDIARDIFLKKIPNIILNP</sequence>
<organism evidence="1 2">
    <name type="scientific">Acinetobacter tjernbergiae DSM 14971 = CIP 107465</name>
    <dbReference type="NCBI Taxonomy" id="1120928"/>
    <lineage>
        <taxon>Bacteria</taxon>
        <taxon>Pseudomonadati</taxon>
        <taxon>Pseudomonadota</taxon>
        <taxon>Gammaproteobacteria</taxon>
        <taxon>Moraxellales</taxon>
        <taxon>Moraxellaceae</taxon>
        <taxon>Acinetobacter</taxon>
    </lineage>
</organism>
<dbReference type="AlphaFoldDB" id="V2W065"/>
<gene>
    <name evidence="1" type="ORF">F990_03408</name>
</gene>
<dbReference type="Proteomes" id="UP000017404">
    <property type="component" value="Unassembled WGS sequence"/>
</dbReference>
<accession>V2W065</accession>
<dbReference type="RefSeq" id="WP_018680015.1">
    <property type="nucleotide sequence ID" value="NZ_AYEV01000052.1"/>
</dbReference>
<comment type="caution">
    <text evidence="1">The sequence shown here is derived from an EMBL/GenBank/DDBJ whole genome shotgun (WGS) entry which is preliminary data.</text>
</comment>
<evidence type="ECO:0000313" key="1">
    <source>
        <dbReference type="EMBL" id="ESK53379.1"/>
    </source>
</evidence>
<dbReference type="STRING" id="202955.GCA_000759995_00130"/>
<evidence type="ECO:0000313" key="2">
    <source>
        <dbReference type="Proteomes" id="UP000017404"/>
    </source>
</evidence>
<reference evidence="1 2" key="1">
    <citation type="submission" date="2013-10" db="EMBL/GenBank/DDBJ databases">
        <title>The Genome Sequence of Acinetobacter tjernbergiae CIP107465.</title>
        <authorList>
            <consortium name="The Broad Institute Genomics Platform"/>
            <consortium name="The Broad Institute Genome Sequencing Center for Infectious Disease"/>
            <person name="Cerqueira G."/>
            <person name="Feldgarden M."/>
            <person name="Courvalin P."/>
            <person name="Grillot-Courvalin C."/>
            <person name="Clermont D."/>
            <person name="Rocha E."/>
            <person name="Yoon E.-J."/>
            <person name="Nemec A."/>
            <person name="Young S.K."/>
            <person name="Zeng Q."/>
            <person name="Gargeya S."/>
            <person name="Fitzgerald M."/>
            <person name="Abouelleil A."/>
            <person name="Alvarado L."/>
            <person name="Berlin A.M."/>
            <person name="Chapman S.B."/>
            <person name="Gainer-Dewar J."/>
            <person name="Goldberg J."/>
            <person name="Gnerre S."/>
            <person name="Griggs A."/>
            <person name="Gujja S."/>
            <person name="Hansen M."/>
            <person name="Howarth C."/>
            <person name="Imamovic A."/>
            <person name="Ireland A."/>
            <person name="Larimer J."/>
            <person name="McCowan C."/>
            <person name="Murphy C."/>
            <person name="Pearson M."/>
            <person name="Poon T.W."/>
            <person name="Priest M."/>
            <person name="Roberts A."/>
            <person name="Saif S."/>
            <person name="Shea T."/>
            <person name="Sykes S."/>
            <person name="Wortman J."/>
            <person name="Nusbaum C."/>
            <person name="Birren B."/>
        </authorList>
    </citation>
    <scope>NUCLEOTIDE SEQUENCE [LARGE SCALE GENOMIC DNA]</scope>
    <source>
        <strain evidence="1 2">CIP 107465</strain>
    </source>
</reference>
<name>V2W065_9GAMM</name>